<comment type="caution">
    <text evidence="2">The sequence shown here is derived from an EMBL/GenBank/DDBJ whole genome shotgun (WGS) entry which is preliminary data.</text>
</comment>
<dbReference type="InterPro" id="IPR029063">
    <property type="entry name" value="SAM-dependent_MTases_sf"/>
</dbReference>
<dbReference type="PROSITE" id="PS50123">
    <property type="entry name" value="CHER"/>
    <property type="match status" value="1"/>
</dbReference>
<dbReference type="InterPro" id="IPR000780">
    <property type="entry name" value="CheR_MeTrfase"/>
</dbReference>
<dbReference type="RefSeq" id="WP_127027780.1">
    <property type="nucleotide sequence ID" value="NZ_RYFG02000114.1"/>
</dbReference>
<proteinExistence type="predicted"/>
<dbReference type="EMBL" id="RYFG02000114">
    <property type="protein sequence ID" value="TRW91205.1"/>
    <property type="molecule type" value="Genomic_DNA"/>
</dbReference>
<dbReference type="Gene3D" id="3.40.50.150">
    <property type="entry name" value="Vaccinia Virus protein VP39"/>
    <property type="match status" value="1"/>
</dbReference>
<dbReference type="InterPro" id="IPR050903">
    <property type="entry name" value="Bact_Chemotaxis_MeTrfase"/>
</dbReference>
<name>A0ABY3C6I7_9GAMM</name>
<dbReference type="PRINTS" id="PR00996">
    <property type="entry name" value="CHERMTFRASE"/>
</dbReference>
<evidence type="ECO:0000259" key="1">
    <source>
        <dbReference type="PROSITE" id="PS50123"/>
    </source>
</evidence>
<protein>
    <submittedName>
        <fullName evidence="2">Protein-glutamate O-methyltransferase CheR</fullName>
    </submittedName>
</protein>
<gene>
    <name evidence="2" type="ORF">EKO24_017470</name>
</gene>
<dbReference type="PANTHER" id="PTHR24422:SF8">
    <property type="entry name" value="CHEMOTAXIS PROTEIN"/>
    <property type="match status" value="1"/>
</dbReference>
<evidence type="ECO:0000313" key="3">
    <source>
        <dbReference type="Proteomes" id="UP000733744"/>
    </source>
</evidence>
<dbReference type="SUPFAM" id="SSF47757">
    <property type="entry name" value="Chemotaxis receptor methyltransferase CheR, N-terminal domain"/>
    <property type="match status" value="1"/>
</dbReference>
<feature type="domain" description="CheR-type methyltransferase" evidence="1">
    <location>
        <begin position="1"/>
        <end position="273"/>
    </location>
</feature>
<reference evidence="2 3" key="1">
    <citation type="journal article" date="2019" name="Antonie Van Leeuwenhoek">
        <title>Description of 'Ca. Methylobacter oryzae' KRF1, a novel species from the environmentally important Methylobacter clade 2.</title>
        <authorList>
            <person name="Khatri K."/>
            <person name="Mohite J.A."/>
            <person name="Pandit P.S."/>
            <person name="Bahulikar R."/>
            <person name="Rahalkar M.C."/>
        </authorList>
    </citation>
    <scope>NUCLEOTIDE SEQUENCE [LARGE SCALE GENOMIC DNA]</scope>
    <source>
        <strain evidence="2 3">KRF1</strain>
    </source>
</reference>
<organism evidence="2 3">
    <name type="scientific">Candidatus Methylobacter oryzae</name>
    <dbReference type="NCBI Taxonomy" id="2497749"/>
    <lineage>
        <taxon>Bacteria</taxon>
        <taxon>Pseudomonadati</taxon>
        <taxon>Pseudomonadota</taxon>
        <taxon>Gammaproteobacteria</taxon>
        <taxon>Methylococcales</taxon>
        <taxon>Methylococcaceae</taxon>
        <taxon>Methylobacter</taxon>
    </lineage>
</organism>
<sequence length="278" mass="31952">MDKAKLDDIETGLFLEALYQRYGYDFRHYAQASLNRRMHGITAAAGCRSVSELIPRLLHDESYLNELLSQLSVPVTEMFRDPEVFLTLRQKVLPVLATFPRVNIWQAGCATGEEIYSLAILLEEEGLLNRTQIYATDINDTALQIAEDGIFSTRLLDEYQRNYLAAGGKSNLADYCTDSKDFFRVHERFRRKIVFAHHNLVSDGVFCEVQLILCRNVLIYFDNILQKHVLELFHESLSRGGMLCLGTRESIRTVASERLFTVLDREAMIFHKTEQTSQ</sequence>
<dbReference type="Proteomes" id="UP000733744">
    <property type="component" value="Unassembled WGS sequence"/>
</dbReference>
<dbReference type="Pfam" id="PF01739">
    <property type="entry name" value="CheR"/>
    <property type="match status" value="1"/>
</dbReference>
<keyword evidence="3" id="KW-1185">Reference proteome</keyword>
<dbReference type="SUPFAM" id="SSF53335">
    <property type="entry name" value="S-adenosyl-L-methionine-dependent methyltransferases"/>
    <property type="match status" value="1"/>
</dbReference>
<dbReference type="InterPro" id="IPR022642">
    <property type="entry name" value="CheR_C"/>
</dbReference>
<accession>A0ABY3C6I7</accession>
<dbReference type="SMART" id="SM00138">
    <property type="entry name" value="MeTrc"/>
    <property type="match status" value="1"/>
</dbReference>
<dbReference type="Pfam" id="PF03705">
    <property type="entry name" value="CheR_N"/>
    <property type="match status" value="1"/>
</dbReference>
<dbReference type="InterPro" id="IPR022641">
    <property type="entry name" value="CheR_N"/>
</dbReference>
<evidence type="ECO:0000313" key="2">
    <source>
        <dbReference type="EMBL" id="TRW91205.1"/>
    </source>
</evidence>
<dbReference type="PANTHER" id="PTHR24422">
    <property type="entry name" value="CHEMOTAXIS PROTEIN METHYLTRANSFERASE"/>
    <property type="match status" value="1"/>
</dbReference>